<dbReference type="EMBL" id="AUPC02000011">
    <property type="protein sequence ID" value="POG81469.1"/>
    <property type="molecule type" value="Genomic_DNA"/>
</dbReference>
<reference evidence="1 2" key="1">
    <citation type="journal article" date="2013" name="Proc. Natl. Acad. Sci. U.S.A.">
        <title>Genome of an arbuscular mycorrhizal fungus provides insight into the oldest plant symbiosis.</title>
        <authorList>
            <person name="Tisserant E."/>
            <person name="Malbreil M."/>
            <person name="Kuo A."/>
            <person name="Kohler A."/>
            <person name="Symeonidi A."/>
            <person name="Balestrini R."/>
            <person name="Charron P."/>
            <person name="Duensing N."/>
            <person name="Frei Dit Frey N."/>
            <person name="Gianinazzi-Pearson V."/>
            <person name="Gilbert L.B."/>
            <person name="Handa Y."/>
            <person name="Herr J.R."/>
            <person name="Hijri M."/>
            <person name="Koul R."/>
            <person name="Kawaguchi M."/>
            <person name="Krajinski F."/>
            <person name="Lammers P.J."/>
            <person name="Masclaux F.G."/>
            <person name="Murat C."/>
            <person name="Morin E."/>
            <person name="Ndikumana S."/>
            <person name="Pagni M."/>
            <person name="Petitpierre D."/>
            <person name="Requena N."/>
            <person name="Rosikiewicz P."/>
            <person name="Riley R."/>
            <person name="Saito K."/>
            <person name="San Clemente H."/>
            <person name="Shapiro H."/>
            <person name="van Tuinen D."/>
            <person name="Becard G."/>
            <person name="Bonfante P."/>
            <person name="Paszkowski U."/>
            <person name="Shachar-Hill Y.Y."/>
            <person name="Tuskan G.A."/>
            <person name="Young P.W."/>
            <person name="Sanders I.R."/>
            <person name="Henrissat B."/>
            <person name="Rensing S.A."/>
            <person name="Grigoriev I.V."/>
            <person name="Corradi N."/>
            <person name="Roux C."/>
            <person name="Martin F."/>
        </authorList>
    </citation>
    <scope>NUCLEOTIDE SEQUENCE [LARGE SCALE GENOMIC DNA]</scope>
    <source>
        <strain evidence="1 2">DAOM 197198</strain>
    </source>
</reference>
<keyword evidence="2" id="KW-1185">Reference proteome</keyword>
<sequence>MKIILKFLLPYMHSCSLQIKLDIWKVRNNIWKTIRSDWGLTKKHFIKYRETFLTELRTLAAVRRTDPPIPNDRERGYINPFNDFRNFKLDKDFLFILFSSSNFLHSDTHVYSLCCSFFLSYCNAPMLVVAQESSGYQEVRGLQLQDCFMNRRALAPKLLW</sequence>
<accession>A0A2P4QV00</accession>
<gene>
    <name evidence="1" type="ORF">GLOIN_2v1868257</name>
</gene>
<comment type="caution">
    <text evidence="1">The sequence shown here is derived from an EMBL/GenBank/DDBJ whole genome shotgun (WGS) entry which is preliminary data.</text>
</comment>
<evidence type="ECO:0000313" key="2">
    <source>
        <dbReference type="Proteomes" id="UP000018888"/>
    </source>
</evidence>
<reference evidence="1 2" key="2">
    <citation type="journal article" date="2018" name="New Phytol.">
        <title>High intraspecific genome diversity in the model arbuscular mycorrhizal symbiont Rhizophagus irregularis.</title>
        <authorList>
            <person name="Chen E.C.H."/>
            <person name="Morin E."/>
            <person name="Beaudet D."/>
            <person name="Noel J."/>
            <person name="Yildirir G."/>
            <person name="Ndikumana S."/>
            <person name="Charron P."/>
            <person name="St-Onge C."/>
            <person name="Giorgi J."/>
            <person name="Kruger M."/>
            <person name="Marton T."/>
            <person name="Ropars J."/>
            <person name="Grigoriev I.V."/>
            <person name="Hainaut M."/>
            <person name="Henrissat B."/>
            <person name="Roux C."/>
            <person name="Martin F."/>
            <person name="Corradi N."/>
        </authorList>
    </citation>
    <scope>NUCLEOTIDE SEQUENCE [LARGE SCALE GENOMIC DNA]</scope>
    <source>
        <strain evidence="1 2">DAOM 197198</strain>
    </source>
</reference>
<dbReference type="Proteomes" id="UP000018888">
    <property type="component" value="Unassembled WGS sequence"/>
</dbReference>
<name>A0A2P4QV00_RHIID</name>
<dbReference type="VEuPathDB" id="FungiDB:RhiirFUN_017551"/>
<organism evidence="1 2">
    <name type="scientific">Rhizophagus irregularis (strain DAOM 181602 / DAOM 197198 / MUCL 43194)</name>
    <name type="common">Arbuscular mycorrhizal fungus</name>
    <name type="synonym">Glomus intraradices</name>
    <dbReference type="NCBI Taxonomy" id="747089"/>
    <lineage>
        <taxon>Eukaryota</taxon>
        <taxon>Fungi</taxon>
        <taxon>Fungi incertae sedis</taxon>
        <taxon>Mucoromycota</taxon>
        <taxon>Glomeromycotina</taxon>
        <taxon>Glomeromycetes</taxon>
        <taxon>Glomerales</taxon>
        <taxon>Glomeraceae</taxon>
        <taxon>Rhizophagus</taxon>
    </lineage>
</organism>
<evidence type="ECO:0000313" key="1">
    <source>
        <dbReference type="EMBL" id="POG81469.1"/>
    </source>
</evidence>
<dbReference type="AlphaFoldDB" id="A0A2P4QV00"/>
<proteinExistence type="predicted"/>
<protein>
    <submittedName>
        <fullName evidence="1">Uncharacterized protein</fullName>
    </submittedName>
</protein>